<proteinExistence type="predicted"/>
<evidence type="ECO:0000313" key="1">
    <source>
        <dbReference type="EMBL" id="CEG12952.1"/>
    </source>
</evidence>
<dbReference type="EMBL" id="CCXY01000222">
    <property type="protein sequence ID" value="CEG12952.1"/>
    <property type="molecule type" value="Genomic_DNA"/>
</dbReference>
<reference evidence="1" key="1">
    <citation type="submission" date="2014-09" db="EMBL/GenBank/DDBJ databases">
        <authorList>
            <person name="Probst J Alexander"/>
        </authorList>
    </citation>
    <scope>NUCLEOTIDE SEQUENCE</scope>
</reference>
<name>A0A098EAC3_9ZZZZ</name>
<dbReference type="AlphaFoldDB" id="A0A098EAC3"/>
<accession>A0A098EAC3</accession>
<gene>
    <name evidence="1" type="ORF">MSIBF_A2990005</name>
</gene>
<organism evidence="1">
    <name type="scientific">groundwater metagenome</name>
    <dbReference type="NCBI Taxonomy" id="717931"/>
    <lineage>
        <taxon>unclassified sequences</taxon>
        <taxon>metagenomes</taxon>
        <taxon>ecological metagenomes</taxon>
    </lineage>
</organism>
<protein>
    <submittedName>
        <fullName evidence="1">Uncharacterized protein</fullName>
    </submittedName>
</protein>
<sequence length="267" mass="31599">MGRIKVKQMEEKIIKPETYIASDLYRWDQIKDFLSEKKSDFLHDTAEKLQFWKLKDEQISITKKEKIYKPVWLIKAHYECIYLRDTTYRLKVDDNVIESNKGDEKLEVKKSTEGSNFVIIQGIVEKVKVYNEKKFQTIDYEHKEKIEEKKVLGIFGGKEKTQKLNLSEIKTEKTESVTRYCNEHVDPGFKFRTINPSRTPENIVGKAKEKIISHPTDAKEILKEEFCIVEFKLIFCPFYYVELESTLGKKASVEIDALTKEYMHERF</sequence>